<evidence type="ECO:0000256" key="4">
    <source>
        <dbReference type="ARBA" id="ARBA00022606"/>
    </source>
</evidence>
<dbReference type="GO" id="GO:0016020">
    <property type="term" value="C:membrane"/>
    <property type="evidence" value="ECO:0007669"/>
    <property type="project" value="UniProtKB-SubCell"/>
</dbReference>
<dbReference type="PROSITE" id="PS00237">
    <property type="entry name" value="G_PROTEIN_RECEP_F1_1"/>
    <property type="match status" value="1"/>
</dbReference>
<keyword evidence="9 15" id="KW-0297">G-protein coupled receptor</keyword>
<dbReference type="PROSITE" id="PS00238">
    <property type="entry name" value="OPSIN"/>
    <property type="match status" value="1"/>
</dbReference>
<keyword evidence="2 15" id="KW-0600">Photoreceptor protein</keyword>
<keyword evidence="6 15" id="KW-0681">Retinal protein</keyword>
<reference evidence="17" key="1">
    <citation type="journal article" date="2017" name="Biol. Bull.">
        <title>Opsin Expression in the Central Nervous System of the Mantis Shrimp Neogonodactylus oerstedii.</title>
        <authorList>
            <person name="Donohue M.W."/>
            <person name="Carleton K.L."/>
            <person name="Cronin T.W."/>
        </authorList>
    </citation>
    <scope>NUCLEOTIDE SEQUENCE</scope>
</reference>
<dbReference type="PRINTS" id="PR00238">
    <property type="entry name" value="OPSIN"/>
</dbReference>
<evidence type="ECO:0000256" key="9">
    <source>
        <dbReference type="ARBA" id="ARBA00023040"/>
    </source>
</evidence>
<dbReference type="Gene3D" id="1.20.1070.10">
    <property type="entry name" value="Rhodopsin 7-helix transmembrane proteins"/>
    <property type="match status" value="1"/>
</dbReference>
<feature type="transmembrane region" description="Helical" evidence="15">
    <location>
        <begin position="173"/>
        <end position="199"/>
    </location>
</feature>
<dbReference type="InterPro" id="IPR017452">
    <property type="entry name" value="GPCR_Rhodpsn_7TM"/>
</dbReference>
<dbReference type="InterPro" id="IPR000276">
    <property type="entry name" value="GPCR_Rhodpsn"/>
</dbReference>
<dbReference type="PANTHER" id="PTHR24240">
    <property type="entry name" value="OPSIN"/>
    <property type="match status" value="1"/>
</dbReference>
<proteinExistence type="evidence at transcript level"/>
<evidence type="ECO:0000256" key="15">
    <source>
        <dbReference type="RuleBase" id="RU004951"/>
    </source>
</evidence>
<dbReference type="GO" id="GO:0009881">
    <property type="term" value="F:photoreceptor activity"/>
    <property type="evidence" value="ECO:0007669"/>
    <property type="project" value="UniProtKB-KW"/>
</dbReference>
<keyword evidence="11" id="KW-1015">Disulfide bond</keyword>
<evidence type="ECO:0000259" key="16">
    <source>
        <dbReference type="PROSITE" id="PS50262"/>
    </source>
</evidence>
<keyword evidence="4 15" id="KW-0716">Sensory transduction</keyword>
<dbReference type="EMBL" id="MG020522">
    <property type="protein sequence ID" value="AUC64078.1"/>
    <property type="molecule type" value="mRNA"/>
</dbReference>
<dbReference type="SUPFAM" id="SSF81321">
    <property type="entry name" value="Family A G protein-coupled receptor-like"/>
    <property type="match status" value="1"/>
</dbReference>
<dbReference type="GO" id="GO:0004930">
    <property type="term" value="F:G protein-coupled receptor activity"/>
    <property type="evidence" value="ECO:0007669"/>
    <property type="project" value="UniProtKB-KW"/>
</dbReference>
<evidence type="ECO:0000256" key="12">
    <source>
        <dbReference type="ARBA" id="ARBA00023170"/>
    </source>
</evidence>
<evidence type="ECO:0000256" key="14">
    <source>
        <dbReference type="ARBA" id="ARBA00023305"/>
    </source>
</evidence>
<dbReference type="FunFam" id="1.20.1070.10:FF:000044">
    <property type="entry name" value="Opsin, ultraviolet-sensitive"/>
    <property type="match status" value="1"/>
</dbReference>
<accession>A0A2H4WAM7</accession>
<dbReference type="PRINTS" id="PR00237">
    <property type="entry name" value="GPCRRHODOPSN"/>
</dbReference>
<dbReference type="InterPro" id="IPR001760">
    <property type="entry name" value="Opsin"/>
</dbReference>
<dbReference type="CDD" id="cd15079">
    <property type="entry name" value="7tmA_photoreceptors_insect"/>
    <property type="match status" value="1"/>
</dbReference>
<keyword evidence="5 15" id="KW-0812">Transmembrane</keyword>
<dbReference type="PROSITE" id="PS50262">
    <property type="entry name" value="G_PROTEIN_RECEP_F1_2"/>
    <property type="match status" value="1"/>
</dbReference>
<evidence type="ECO:0000256" key="7">
    <source>
        <dbReference type="ARBA" id="ARBA00022989"/>
    </source>
</evidence>
<evidence type="ECO:0000256" key="8">
    <source>
        <dbReference type="ARBA" id="ARBA00022991"/>
    </source>
</evidence>
<sequence>MFSRVFNGTGPQALARTVDLSFGYPDGVVISDLVPDHMRDLVHPHWMQFPPVNPMVHYILGVVYLILGTAAICGNGMVLYVFLKTKNLRTPNNMLVVNLSFSDLCMLLSQFPWFTWNCFMGGVWYFSPLMCEIYACTGAITGLCSLWSLVFISYDRYNVIVRGMNGTKLTSGLAFAMILFCWTYATIMSIFPFIGWGRYIPEGILDSCSFDYLTRDWQIRSHGLCLFIFCYCVPLFCIAFFYVSIIKAICAHEAAMRAQAKKMNVSNLRTNGESEGDSAEVRIAKVAVTNVSLWLICWTPYAAIVMQGMFFNQAGITPLVSMLPALLAKSASCYNPMIYAISHPRYRLALQKELPWLCIHEAAPSSKASNDSQSTVTKDEKE</sequence>
<dbReference type="InterPro" id="IPR050125">
    <property type="entry name" value="GPCR_opsins"/>
</dbReference>
<comment type="similarity">
    <text evidence="15">Belongs to the G-protein coupled receptor 1 family. Opsin subfamily.</text>
</comment>
<evidence type="ECO:0000256" key="13">
    <source>
        <dbReference type="ARBA" id="ARBA00023224"/>
    </source>
</evidence>
<keyword evidence="14" id="KW-0844">Vision</keyword>
<evidence type="ECO:0000256" key="2">
    <source>
        <dbReference type="ARBA" id="ARBA00022543"/>
    </source>
</evidence>
<keyword evidence="3" id="KW-0597">Phosphoprotein</keyword>
<feature type="transmembrane region" description="Helical" evidence="15">
    <location>
        <begin position="125"/>
        <end position="152"/>
    </location>
</feature>
<keyword evidence="12 15" id="KW-0675">Receptor</keyword>
<evidence type="ECO:0000256" key="1">
    <source>
        <dbReference type="ARBA" id="ARBA00004141"/>
    </source>
</evidence>
<organism evidence="17">
    <name type="scientific">Neogonodactylus oerstedii</name>
    <name type="common">Mantis shrimp</name>
    <name type="synonym">Gonodactylus oerstedii</name>
    <dbReference type="NCBI Taxonomy" id="85128"/>
    <lineage>
        <taxon>Eukaryota</taxon>
        <taxon>Metazoa</taxon>
        <taxon>Ecdysozoa</taxon>
        <taxon>Arthropoda</taxon>
        <taxon>Crustacea</taxon>
        <taxon>Multicrustacea</taxon>
        <taxon>Malacostraca</taxon>
        <taxon>Eumalacostraca</taxon>
        <taxon>Hoplocarida</taxon>
        <taxon>Stomatopoda</taxon>
        <taxon>Gonodactylidae</taxon>
        <taxon>Neogonodactylus</taxon>
    </lineage>
</organism>
<evidence type="ECO:0000256" key="5">
    <source>
        <dbReference type="ARBA" id="ARBA00022692"/>
    </source>
</evidence>
<evidence type="ECO:0000256" key="11">
    <source>
        <dbReference type="ARBA" id="ARBA00023157"/>
    </source>
</evidence>
<keyword evidence="7 15" id="KW-1133">Transmembrane helix</keyword>
<keyword evidence="8 15" id="KW-0157">Chromophore</keyword>
<dbReference type="GO" id="GO:0007602">
    <property type="term" value="P:phototransduction"/>
    <property type="evidence" value="ECO:0007669"/>
    <property type="project" value="UniProtKB-KW"/>
</dbReference>
<keyword evidence="13 15" id="KW-0807">Transducer</keyword>
<dbReference type="InterPro" id="IPR027430">
    <property type="entry name" value="Retinal_BS"/>
</dbReference>
<feature type="transmembrane region" description="Helical" evidence="15">
    <location>
        <begin position="95"/>
        <end position="113"/>
    </location>
</feature>
<evidence type="ECO:0000313" key="17">
    <source>
        <dbReference type="EMBL" id="AUC64078.1"/>
    </source>
</evidence>
<evidence type="ECO:0000256" key="10">
    <source>
        <dbReference type="ARBA" id="ARBA00023136"/>
    </source>
</evidence>
<dbReference type="GO" id="GO:0007601">
    <property type="term" value="P:visual perception"/>
    <property type="evidence" value="ECO:0007669"/>
    <property type="project" value="UniProtKB-KW"/>
</dbReference>
<keyword evidence="10 15" id="KW-0472">Membrane</keyword>
<dbReference type="Pfam" id="PF00001">
    <property type="entry name" value="7tm_1"/>
    <property type="match status" value="1"/>
</dbReference>
<feature type="transmembrane region" description="Helical" evidence="15">
    <location>
        <begin position="55"/>
        <end position="83"/>
    </location>
</feature>
<comment type="caution">
    <text evidence="15">Lacks conserved residue(s) required for the propagation of feature annotation.</text>
</comment>
<comment type="subcellular location">
    <subcellularLocation>
        <location evidence="1 15">Membrane</location>
        <topology evidence="1 15">Multi-pass membrane protein</topology>
    </subcellularLocation>
</comment>
<evidence type="ECO:0000256" key="6">
    <source>
        <dbReference type="ARBA" id="ARBA00022925"/>
    </source>
</evidence>
<dbReference type="PRINTS" id="PR00577">
    <property type="entry name" value="OPSINRH3RH4"/>
</dbReference>
<evidence type="ECO:0000256" key="3">
    <source>
        <dbReference type="ARBA" id="ARBA00022553"/>
    </source>
</evidence>
<name>A0A2H4WAM7_NEOOE</name>
<feature type="domain" description="G-protein coupled receptors family 1 profile" evidence="16">
    <location>
        <begin position="74"/>
        <end position="339"/>
    </location>
</feature>
<feature type="transmembrane region" description="Helical" evidence="15">
    <location>
        <begin position="219"/>
        <end position="243"/>
    </location>
</feature>
<protein>
    <submittedName>
        <fullName evidence="17">MWS opsin</fullName>
    </submittedName>
</protein>
<dbReference type="AlphaFoldDB" id="A0A2H4WAM7"/>